<evidence type="ECO:0000313" key="4">
    <source>
        <dbReference type="EMBL" id="MCM2531789.1"/>
    </source>
</evidence>
<dbReference type="InterPro" id="IPR036779">
    <property type="entry name" value="LysM_dom_sf"/>
</dbReference>
<keyword evidence="2" id="KW-0812">Transmembrane</keyword>
<feature type="domain" description="LysM" evidence="3">
    <location>
        <begin position="184"/>
        <end position="230"/>
    </location>
</feature>
<dbReference type="SMART" id="SM00257">
    <property type="entry name" value="LysM"/>
    <property type="match status" value="1"/>
</dbReference>
<keyword evidence="2" id="KW-0472">Membrane</keyword>
<dbReference type="CDD" id="cd00118">
    <property type="entry name" value="LysM"/>
    <property type="match status" value="1"/>
</dbReference>
<dbReference type="Gene3D" id="3.10.350.10">
    <property type="entry name" value="LysM domain"/>
    <property type="match status" value="1"/>
</dbReference>
<dbReference type="InterPro" id="IPR018392">
    <property type="entry name" value="LysM"/>
</dbReference>
<feature type="compositionally biased region" description="Polar residues" evidence="1">
    <location>
        <begin position="157"/>
        <end position="168"/>
    </location>
</feature>
<evidence type="ECO:0000256" key="1">
    <source>
        <dbReference type="SAM" id="MobiDB-lite"/>
    </source>
</evidence>
<keyword evidence="2" id="KW-1133">Transmembrane helix</keyword>
<dbReference type="SUPFAM" id="SSF54106">
    <property type="entry name" value="LysM domain"/>
    <property type="match status" value="1"/>
</dbReference>
<proteinExistence type="predicted"/>
<dbReference type="PROSITE" id="PS51782">
    <property type="entry name" value="LYSM"/>
    <property type="match status" value="1"/>
</dbReference>
<evidence type="ECO:0000313" key="5">
    <source>
        <dbReference type="Proteomes" id="UP001523262"/>
    </source>
</evidence>
<keyword evidence="5" id="KW-1185">Reference proteome</keyword>
<protein>
    <submittedName>
        <fullName evidence="4">LysM peptidoglycan-binding domain-containing protein</fullName>
    </submittedName>
</protein>
<comment type="caution">
    <text evidence="4">The sequence shown here is derived from an EMBL/GenBank/DDBJ whole genome shotgun (WGS) entry which is preliminary data.</text>
</comment>
<dbReference type="Proteomes" id="UP001523262">
    <property type="component" value="Unassembled WGS sequence"/>
</dbReference>
<reference evidence="4 5" key="1">
    <citation type="submission" date="2022-06" db="EMBL/GenBank/DDBJ databases">
        <authorList>
            <person name="Jeon C.O."/>
        </authorList>
    </citation>
    <scope>NUCLEOTIDE SEQUENCE [LARGE SCALE GENOMIC DNA]</scope>
    <source>
        <strain evidence="4 5">KCTC 13943</strain>
    </source>
</reference>
<sequence>MNKEEPYRDQAERLKQRIEKINEKNEVGNSLPPREQLHRQKQPKTKWKLKFPVIRLLVLIFILLPIISFSVISYLHGKKIAVGDKVTGNSEPAGVETINLEKNNSSSKSAANQKNNGGNDTTSGSSDSTTQTSQPNPGENVSVPKTEAVVDHLIGNGTDNKNSLPQPVTNSSKTNTSTNTKKIVYHTVKLHETLYRIAIEYYHSQTGMDIIKKENHLKDDQIEEGQVLKIPLNN</sequence>
<feature type="region of interest" description="Disordered" evidence="1">
    <location>
        <begin position="96"/>
        <end position="177"/>
    </location>
</feature>
<feature type="compositionally biased region" description="Low complexity" evidence="1">
    <location>
        <begin position="102"/>
        <end position="134"/>
    </location>
</feature>
<gene>
    <name evidence="4" type="ORF">NDK43_04515</name>
</gene>
<feature type="region of interest" description="Disordered" evidence="1">
    <location>
        <begin position="22"/>
        <end position="44"/>
    </location>
</feature>
<dbReference type="EMBL" id="JAMQCR010000001">
    <property type="protein sequence ID" value="MCM2531789.1"/>
    <property type="molecule type" value="Genomic_DNA"/>
</dbReference>
<evidence type="ECO:0000259" key="3">
    <source>
        <dbReference type="PROSITE" id="PS51782"/>
    </source>
</evidence>
<evidence type="ECO:0000256" key="2">
    <source>
        <dbReference type="SAM" id="Phobius"/>
    </source>
</evidence>
<dbReference type="Pfam" id="PF01476">
    <property type="entry name" value="LysM"/>
    <property type="match status" value="1"/>
</dbReference>
<name>A0ABT0W8D9_9BACI</name>
<feature type="transmembrane region" description="Helical" evidence="2">
    <location>
        <begin position="53"/>
        <end position="75"/>
    </location>
</feature>
<organism evidence="4 5">
    <name type="scientific">Neobacillus pocheonensis</name>
    <dbReference type="NCBI Taxonomy" id="363869"/>
    <lineage>
        <taxon>Bacteria</taxon>
        <taxon>Bacillati</taxon>
        <taxon>Bacillota</taxon>
        <taxon>Bacilli</taxon>
        <taxon>Bacillales</taxon>
        <taxon>Bacillaceae</taxon>
        <taxon>Neobacillus</taxon>
    </lineage>
</organism>
<accession>A0ABT0W8D9</accession>